<dbReference type="Proteomes" id="UP000011081">
    <property type="component" value="Unassembled WGS sequence"/>
</dbReference>
<evidence type="ECO:0000259" key="2">
    <source>
        <dbReference type="PROSITE" id="PS50173"/>
    </source>
</evidence>
<gene>
    <name evidence="3" type="ORF">VCUG_01703</name>
</gene>
<evidence type="ECO:0000256" key="1">
    <source>
        <dbReference type="SAM" id="MobiDB-lite"/>
    </source>
</evidence>
<dbReference type="HOGENOM" id="CLU_376525_0_0_1"/>
<dbReference type="GO" id="GO:0003887">
    <property type="term" value="F:DNA-directed DNA polymerase activity"/>
    <property type="evidence" value="ECO:0007669"/>
    <property type="project" value="TreeGrafter"/>
</dbReference>
<dbReference type="SUPFAM" id="SSF100879">
    <property type="entry name" value="Lesion bypass DNA polymerase (Y-family), little finger domain"/>
    <property type="match status" value="1"/>
</dbReference>
<keyword evidence="4" id="KW-1185">Reference proteome</keyword>
<dbReference type="InterPro" id="IPR050116">
    <property type="entry name" value="DNA_polymerase-Y"/>
</dbReference>
<sequence>MVHDFVDNEDDIGNYMKKVSGSQLTTGNIVYCDDGNAFDTKKEENIKSIRMKAHAMKERIAHFEDNELRYAHRMVHQEKERLKKDWPALFCSGHALERVFVYVDIDAFYASVEVLVDPVSGPLAVGGMSMLAAVNYAARKYGIRSGMPGYQARTLCPSLVIRKCNFERYNMYSERVMGMLARFDGNIEIYGLDECVLVIDEEKMRKGYEYFCEWKGGIECILNDCEGCSSSGIDTTSLSQKHDNNPQSMSEIGGSCKRRDEGTKVESEGVNSKVMVNNDLFCEVQMNKLAENDYFAVEAEGKAANPENEFVLATHAQREEYSKKKGLNVQSGRDNIILEDGIAEHGLYEAEMNITNRKFAPTHGNDNSSSYDTFVAAEVSSSSICTSQPHPHMCSKHKKIVKTLPFTFKNVERLVTAIRMHARKHIGLTISAGISVCRGLSKLCSTINKPNDQFSLSSGAEKFLSPMKITKITGIGPKTSILLENGMGISTIRELHAHMHILYLVLKRKSFHNLFRMSHGLSHFDGPSADSITIHRQPHIDIMARPPSVLSNQSVSKSRTFNPTNDYKMLMDVLWSLCKNLGRKLTGSQAAVVTITVKTEHFRTIVRRQRGVLRNDIQILDACSVLLNEAVSTLCASVSDDVTSCYSCSNRTTRPRIFQHNLRLRLLGVSLSKFSRKSPFFKRRKMSMDVKRCIECKKVFVNVSEAFFYSHVNTCLDWKEQKNKNSLLRFFNTTKKV</sequence>
<dbReference type="GO" id="GO:0003684">
    <property type="term" value="F:damaged DNA binding"/>
    <property type="evidence" value="ECO:0007669"/>
    <property type="project" value="InterPro"/>
</dbReference>
<dbReference type="InterPro" id="IPR043128">
    <property type="entry name" value="Rev_trsase/Diguanyl_cyclase"/>
</dbReference>
<evidence type="ECO:0000313" key="3">
    <source>
        <dbReference type="EMBL" id="ELA46803.1"/>
    </source>
</evidence>
<reference evidence="4" key="1">
    <citation type="submission" date="2011-03" db="EMBL/GenBank/DDBJ databases">
        <title>The genome sequence of Vavraia culicis strain floridensis.</title>
        <authorList>
            <consortium name="The Broad Institute Genome Sequencing Platform"/>
            <person name="Cuomo C."/>
            <person name="Becnel J."/>
            <person name="Sanscrainte N."/>
            <person name="Young S.K."/>
            <person name="Zeng Q."/>
            <person name="Gargeya S."/>
            <person name="Fitzgerald M."/>
            <person name="Haas B."/>
            <person name="Abouelleil A."/>
            <person name="Alvarado L."/>
            <person name="Arachchi H.M."/>
            <person name="Berlin A."/>
            <person name="Chapman S.B."/>
            <person name="Gearin G."/>
            <person name="Goldberg J."/>
            <person name="Griggs A."/>
            <person name="Gujja S."/>
            <person name="Hansen M."/>
            <person name="Heiman D."/>
            <person name="Howarth C."/>
            <person name="Larimer J."/>
            <person name="Lui A."/>
            <person name="MacDonald P.J.P."/>
            <person name="McCowen C."/>
            <person name="Montmayeur A."/>
            <person name="Murphy C."/>
            <person name="Neiman D."/>
            <person name="Pearson M."/>
            <person name="Priest M."/>
            <person name="Roberts A."/>
            <person name="Saif S."/>
            <person name="Shea T."/>
            <person name="Sisk P."/>
            <person name="Stolte C."/>
            <person name="Sykes S."/>
            <person name="Wortman J."/>
            <person name="Nusbaum C."/>
            <person name="Birren B."/>
        </authorList>
    </citation>
    <scope>NUCLEOTIDE SEQUENCE [LARGE SCALE GENOMIC DNA]</scope>
    <source>
        <strain evidence="4">floridensis</strain>
    </source>
</reference>
<dbReference type="STRING" id="948595.L2GU30"/>
<protein>
    <recommendedName>
        <fullName evidence="2">UmuC domain-containing protein</fullName>
    </recommendedName>
</protein>
<dbReference type="AlphaFoldDB" id="L2GU30"/>
<dbReference type="Gene3D" id="3.40.1170.60">
    <property type="match status" value="1"/>
</dbReference>
<dbReference type="SUPFAM" id="SSF56672">
    <property type="entry name" value="DNA/RNA polymerases"/>
    <property type="match status" value="1"/>
</dbReference>
<dbReference type="OMA" id="HIDIMAR"/>
<dbReference type="Gene3D" id="3.30.1490.100">
    <property type="entry name" value="DNA polymerase, Y-family, little finger domain"/>
    <property type="match status" value="1"/>
</dbReference>
<dbReference type="Pfam" id="PF11799">
    <property type="entry name" value="IMS_C"/>
    <property type="match status" value="1"/>
</dbReference>
<organism evidence="3 4">
    <name type="scientific">Vavraia culicis (isolate floridensis)</name>
    <name type="common">Microsporidian parasite</name>
    <dbReference type="NCBI Taxonomy" id="948595"/>
    <lineage>
        <taxon>Eukaryota</taxon>
        <taxon>Fungi</taxon>
        <taxon>Fungi incertae sedis</taxon>
        <taxon>Microsporidia</taxon>
        <taxon>Pleistophoridae</taxon>
        <taxon>Vavraia</taxon>
    </lineage>
</organism>
<accession>L2GU30</accession>
<dbReference type="FunCoup" id="L2GU30">
    <property type="interactions" value="43"/>
</dbReference>
<evidence type="ECO:0000313" key="4">
    <source>
        <dbReference type="Proteomes" id="UP000011081"/>
    </source>
</evidence>
<dbReference type="GO" id="GO:0042276">
    <property type="term" value="P:error-prone translesion synthesis"/>
    <property type="evidence" value="ECO:0007669"/>
    <property type="project" value="TreeGrafter"/>
</dbReference>
<dbReference type="InterPro" id="IPR017961">
    <property type="entry name" value="DNA_pol_Y-fam_little_finger"/>
</dbReference>
<dbReference type="EMBL" id="GL877432">
    <property type="protein sequence ID" value="ELA46803.1"/>
    <property type="molecule type" value="Genomic_DNA"/>
</dbReference>
<dbReference type="Pfam" id="PF00817">
    <property type="entry name" value="IMS"/>
    <property type="match status" value="1"/>
</dbReference>
<dbReference type="OrthoDB" id="1747274at2759"/>
<dbReference type="PANTHER" id="PTHR11076:SF33">
    <property type="entry name" value="DNA POLYMERASE KAPPA"/>
    <property type="match status" value="1"/>
</dbReference>
<feature type="compositionally biased region" description="Polar residues" evidence="1">
    <location>
        <begin position="238"/>
        <end position="250"/>
    </location>
</feature>
<dbReference type="RefSeq" id="XP_008074719.1">
    <property type="nucleotide sequence ID" value="XM_008076528.1"/>
</dbReference>
<dbReference type="GO" id="GO:0006281">
    <property type="term" value="P:DNA repair"/>
    <property type="evidence" value="ECO:0007669"/>
    <property type="project" value="InterPro"/>
</dbReference>
<feature type="domain" description="UmuC" evidence="2">
    <location>
        <begin position="100"/>
        <end position="476"/>
    </location>
</feature>
<proteinExistence type="predicted"/>
<dbReference type="Gene3D" id="3.30.70.270">
    <property type="match status" value="2"/>
</dbReference>
<feature type="region of interest" description="Disordered" evidence="1">
    <location>
        <begin position="238"/>
        <end position="263"/>
    </location>
</feature>
<dbReference type="PANTHER" id="PTHR11076">
    <property type="entry name" value="DNA REPAIR POLYMERASE UMUC / TRANSFERASE FAMILY MEMBER"/>
    <property type="match status" value="1"/>
</dbReference>
<dbReference type="InParanoid" id="L2GU30"/>
<dbReference type="Gene3D" id="1.10.150.20">
    <property type="entry name" value="5' to 3' exonuclease, C-terminal subdomain"/>
    <property type="match status" value="1"/>
</dbReference>
<dbReference type="GeneID" id="19879577"/>
<dbReference type="InterPro" id="IPR001126">
    <property type="entry name" value="UmuC"/>
</dbReference>
<dbReference type="GO" id="GO:0070987">
    <property type="term" value="P:error-free translesion synthesis"/>
    <property type="evidence" value="ECO:0007669"/>
    <property type="project" value="UniProtKB-ARBA"/>
</dbReference>
<name>L2GU30_VAVCU</name>
<dbReference type="PROSITE" id="PS50173">
    <property type="entry name" value="UMUC"/>
    <property type="match status" value="1"/>
</dbReference>
<dbReference type="InterPro" id="IPR043502">
    <property type="entry name" value="DNA/RNA_pol_sf"/>
</dbReference>
<dbReference type="GO" id="GO:0005634">
    <property type="term" value="C:nucleus"/>
    <property type="evidence" value="ECO:0007669"/>
    <property type="project" value="TreeGrafter"/>
</dbReference>
<dbReference type="VEuPathDB" id="MicrosporidiaDB:VCUG_01703"/>
<dbReference type="InterPro" id="IPR036775">
    <property type="entry name" value="DNA_pol_Y-fam_lit_finger_sf"/>
</dbReference>